<comment type="caution">
    <text evidence="1">The sequence shown here is derived from an EMBL/GenBank/DDBJ whole genome shotgun (WGS) entry which is preliminary data.</text>
</comment>
<gene>
    <name evidence="1" type="ORF">V6N11_039146</name>
</gene>
<dbReference type="EMBL" id="JBBPBN010000013">
    <property type="protein sequence ID" value="KAK9026305.1"/>
    <property type="molecule type" value="Genomic_DNA"/>
</dbReference>
<dbReference type="Proteomes" id="UP001396334">
    <property type="component" value="Unassembled WGS sequence"/>
</dbReference>
<protein>
    <submittedName>
        <fullName evidence="1">Uncharacterized protein</fullName>
    </submittedName>
</protein>
<sequence>MVPTDNDVVVNSTPSDNAQGLSSYPNAVYYTVPPQHPVFNVSHAFPQSIPQVHPSTSVRVSNTMTPQAPQNMQAMPSLMGHPMLSPQYVVPPMAAVSSSVSPQALIATPEVVGDNAWFNTRLYHQFLLVVPPPRHP</sequence>
<organism evidence="1 2">
    <name type="scientific">Hibiscus sabdariffa</name>
    <name type="common">roselle</name>
    <dbReference type="NCBI Taxonomy" id="183260"/>
    <lineage>
        <taxon>Eukaryota</taxon>
        <taxon>Viridiplantae</taxon>
        <taxon>Streptophyta</taxon>
        <taxon>Embryophyta</taxon>
        <taxon>Tracheophyta</taxon>
        <taxon>Spermatophyta</taxon>
        <taxon>Magnoliopsida</taxon>
        <taxon>eudicotyledons</taxon>
        <taxon>Gunneridae</taxon>
        <taxon>Pentapetalae</taxon>
        <taxon>rosids</taxon>
        <taxon>malvids</taxon>
        <taxon>Malvales</taxon>
        <taxon>Malvaceae</taxon>
        <taxon>Malvoideae</taxon>
        <taxon>Hibiscus</taxon>
    </lineage>
</organism>
<name>A0ABR2SM33_9ROSI</name>
<keyword evidence="2" id="KW-1185">Reference proteome</keyword>
<evidence type="ECO:0000313" key="1">
    <source>
        <dbReference type="EMBL" id="KAK9026305.1"/>
    </source>
</evidence>
<accession>A0ABR2SM33</accession>
<proteinExistence type="predicted"/>
<evidence type="ECO:0000313" key="2">
    <source>
        <dbReference type="Proteomes" id="UP001396334"/>
    </source>
</evidence>
<reference evidence="1 2" key="1">
    <citation type="journal article" date="2024" name="G3 (Bethesda)">
        <title>Genome assembly of Hibiscus sabdariffa L. provides insights into metabolisms of medicinal natural products.</title>
        <authorList>
            <person name="Kim T."/>
        </authorList>
    </citation>
    <scope>NUCLEOTIDE SEQUENCE [LARGE SCALE GENOMIC DNA]</scope>
    <source>
        <strain evidence="1">TK-2024</strain>
        <tissue evidence="1">Old leaves</tissue>
    </source>
</reference>